<proteinExistence type="inferred from homology"/>
<dbReference type="InterPro" id="IPR002523">
    <property type="entry name" value="MgTranspt_CorA/ZnTranspt_ZntB"/>
</dbReference>
<evidence type="ECO:0000313" key="10">
    <source>
        <dbReference type="Proteomes" id="UP000238762"/>
    </source>
</evidence>
<reference evidence="9 10" key="2">
    <citation type="submission" date="2018-03" db="EMBL/GenBank/DDBJ databases">
        <title>The ancient ancestry and fast evolution of plastids.</title>
        <authorList>
            <person name="Moore K.R."/>
            <person name="Magnabosco C."/>
            <person name="Momper L."/>
            <person name="Gold D.A."/>
            <person name="Bosak T."/>
            <person name="Fournier G.P."/>
        </authorList>
    </citation>
    <scope>NUCLEOTIDE SEQUENCE [LARGE SCALE GENOMIC DNA]</scope>
    <source>
        <strain evidence="9 10">CCAP 1448/3</strain>
    </source>
</reference>
<comment type="similarity">
    <text evidence="2 8">Belongs to the CorA metal ion transporter (MIT) (TC 1.A.35) family.</text>
</comment>
<feature type="transmembrane region" description="Helical" evidence="8">
    <location>
        <begin position="314"/>
        <end position="332"/>
    </location>
</feature>
<accession>A0A2T1C021</accession>
<evidence type="ECO:0000256" key="5">
    <source>
        <dbReference type="ARBA" id="ARBA00022692"/>
    </source>
</evidence>
<dbReference type="GO" id="GO:0000287">
    <property type="term" value="F:magnesium ion binding"/>
    <property type="evidence" value="ECO:0007669"/>
    <property type="project" value="TreeGrafter"/>
</dbReference>
<evidence type="ECO:0000256" key="2">
    <source>
        <dbReference type="ARBA" id="ARBA00009765"/>
    </source>
</evidence>
<dbReference type="GO" id="GO:0015095">
    <property type="term" value="F:magnesium ion transmembrane transporter activity"/>
    <property type="evidence" value="ECO:0007669"/>
    <property type="project" value="UniProtKB-UniRule"/>
</dbReference>
<evidence type="ECO:0000256" key="4">
    <source>
        <dbReference type="ARBA" id="ARBA00022475"/>
    </source>
</evidence>
<reference evidence="9 10" key="1">
    <citation type="submission" date="2018-02" db="EMBL/GenBank/DDBJ databases">
        <authorList>
            <person name="Cohen D.B."/>
            <person name="Kent A.D."/>
        </authorList>
    </citation>
    <scope>NUCLEOTIDE SEQUENCE [LARGE SCALE GENOMIC DNA]</scope>
    <source>
        <strain evidence="9 10">CCAP 1448/3</strain>
    </source>
</reference>
<dbReference type="OrthoDB" id="9803416at2"/>
<dbReference type="EMBL" id="PVWJ01000097">
    <property type="protein sequence ID" value="PSB01619.1"/>
    <property type="molecule type" value="Genomic_DNA"/>
</dbReference>
<dbReference type="PANTHER" id="PTHR46494">
    <property type="entry name" value="CORA FAMILY METAL ION TRANSPORTER (EUROFUNG)"/>
    <property type="match status" value="1"/>
</dbReference>
<dbReference type="SUPFAM" id="SSF143865">
    <property type="entry name" value="CorA soluble domain-like"/>
    <property type="match status" value="1"/>
</dbReference>
<evidence type="ECO:0000256" key="6">
    <source>
        <dbReference type="ARBA" id="ARBA00022989"/>
    </source>
</evidence>
<gene>
    <name evidence="8 9" type="primary">corA</name>
    <name evidence="9" type="ORF">C7B64_17420</name>
</gene>
<dbReference type="InterPro" id="IPR045861">
    <property type="entry name" value="CorA_cytoplasmic_dom"/>
</dbReference>
<evidence type="ECO:0000313" key="9">
    <source>
        <dbReference type="EMBL" id="PSB01619.1"/>
    </source>
</evidence>
<comment type="function">
    <text evidence="8">Mediates influx of magnesium ions.</text>
</comment>
<dbReference type="InterPro" id="IPR004488">
    <property type="entry name" value="Mg/Co-transport_prot_CorA"/>
</dbReference>
<sequence>MAPNRLQLSKFRNFNPETDEEVDIEYSSPQPGAIPGTLDLEPDAPPPEIILIDYNEHNAERFTLNSPQECGAYLDTESVSWVDVLGLGNQETWRELGKIFELHPLIQEDVVNVPQRPKVEEYENQLVLIALMVILKPNHQGFHREQVSFVLGKNYLLTVQEEPEQDCFDSVRDRIRFNKGIIRKQGPDYLAYTLLDSIIDGYFPVLEAYGEQIEDLEDEVVTNPTPRTLDKIYRIKRQLLNLRRAIWPQRDAINSLIRDGNDLITHEVQIYLRDCYDHTVQVIDMVETYRELTSGLMDVYLSSISNRMNEIMKLLTVISSIFIPLTFIAGIYGMNFNTDKSRWNMPELNWDYGYLFCWGLMIVIAASLVFFFWKRGWFANFSTIRRK</sequence>
<dbReference type="InterPro" id="IPR045863">
    <property type="entry name" value="CorA_TM1_TM2"/>
</dbReference>
<comment type="caution">
    <text evidence="9">The sequence shown here is derived from an EMBL/GenBank/DDBJ whole genome shotgun (WGS) entry which is preliminary data.</text>
</comment>
<dbReference type="GO" id="GO:0005886">
    <property type="term" value="C:plasma membrane"/>
    <property type="evidence" value="ECO:0007669"/>
    <property type="project" value="UniProtKB-SubCell"/>
</dbReference>
<name>A0A2T1C021_9CYAN</name>
<evidence type="ECO:0000256" key="7">
    <source>
        <dbReference type="ARBA" id="ARBA00023136"/>
    </source>
</evidence>
<feature type="transmembrane region" description="Helical" evidence="8">
    <location>
        <begin position="352"/>
        <end position="373"/>
    </location>
</feature>
<dbReference type="Proteomes" id="UP000238762">
    <property type="component" value="Unassembled WGS sequence"/>
</dbReference>
<keyword evidence="8" id="KW-0460">Magnesium</keyword>
<keyword evidence="7 8" id="KW-0472">Membrane</keyword>
<keyword evidence="5 8" id="KW-0812">Transmembrane</keyword>
<dbReference type="FunFam" id="1.20.58.340:FF:000012">
    <property type="entry name" value="Magnesium transport protein CorA"/>
    <property type="match status" value="1"/>
</dbReference>
<dbReference type="Gene3D" id="3.30.460.20">
    <property type="entry name" value="CorA soluble domain-like"/>
    <property type="match status" value="1"/>
</dbReference>
<dbReference type="SUPFAM" id="SSF144083">
    <property type="entry name" value="Magnesium transport protein CorA, transmembrane region"/>
    <property type="match status" value="1"/>
</dbReference>
<comment type="subcellular location">
    <subcellularLocation>
        <location evidence="1">Cell membrane</location>
        <topology evidence="1">Multi-pass membrane protein</topology>
    </subcellularLocation>
    <subcellularLocation>
        <location evidence="8">Membrane</location>
        <topology evidence="8">Multi-pass membrane protein</topology>
    </subcellularLocation>
</comment>
<keyword evidence="4 8" id="KW-1003">Cell membrane</keyword>
<keyword evidence="6 8" id="KW-1133">Transmembrane helix</keyword>
<evidence type="ECO:0000256" key="3">
    <source>
        <dbReference type="ARBA" id="ARBA00022448"/>
    </source>
</evidence>
<dbReference type="PANTHER" id="PTHR46494:SF1">
    <property type="entry name" value="CORA FAMILY METAL ION TRANSPORTER (EUROFUNG)"/>
    <property type="match status" value="1"/>
</dbReference>
<organism evidence="9 10">
    <name type="scientific">Merismopedia glauca CCAP 1448/3</name>
    <dbReference type="NCBI Taxonomy" id="1296344"/>
    <lineage>
        <taxon>Bacteria</taxon>
        <taxon>Bacillati</taxon>
        <taxon>Cyanobacteriota</taxon>
        <taxon>Cyanophyceae</taxon>
        <taxon>Synechococcales</taxon>
        <taxon>Merismopediaceae</taxon>
        <taxon>Merismopedia</taxon>
    </lineage>
</organism>
<keyword evidence="3 8" id="KW-0813">Transport</keyword>
<dbReference type="Pfam" id="PF01544">
    <property type="entry name" value="CorA"/>
    <property type="match status" value="1"/>
</dbReference>
<keyword evidence="10" id="KW-1185">Reference proteome</keyword>
<evidence type="ECO:0000256" key="8">
    <source>
        <dbReference type="RuleBase" id="RU362010"/>
    </source>
</evidence>
<keyword evidence="8" id="KW-0406">Ion transport</keyword>
<dbReference type="NCBIfam" id="TIGR00383">
    <property type="entry name" value="corA"/>
    <property type="match status" value="1"/>
</dbReference>
<dbReference type="GO" id="GO:0015087">
    <property type="term" value="F:cobalt ion transmembrane transporter activity"/>
    <property type="evidence" value="ECO:0007669"/>
    <property type="project" value="UniProtKB-UniRule"/>
</dbReference>
<dbReference type="CDD" id="cd12828">
    <property type="entry name" value="TmCorA-like_1"/>
    <property type="match status" value="1"/>
</dbReference>
<protein>
    <recommendedName>
        <fullName evidence="8">Magnesium transport protein CorA</fullName>
    </recommendedName>
</protein>
<dbReference type="GO" id="GO:0050897">
    <property type="term" value="F:cobalt ion binding"/>
    <property type="evidence" value="ECO:0007669"/>
    <property type="project" value="TreeGrafter"/>
</dbReference>
<evidence type="ECO:0000256" key="1">
    <source>
        <dbReference type="ARBA" id="ARBA00004651"/>
    </source>
</evidence>
<dbReference type="RefSeq" id="WP_106289926.1">
    <property type="nucleotide sequence ID" value="NZ_CAWNTC010000126.1"/>
</dbReference>
<dbReference type="AlphaFoldDB" id="A0A2T1C021"/>
<dbReference type="Gene3D" id="1.20.58.340">
    <property type="entry name" value="Magnesium transport protein CorA, transmembrane region"/>
    <property type="match status" value="2"/>
</dbReference>